<dbReference type="Gene3D" id="1.20.1560.10">
    <property type="entry name" value="ABC transporter type 1, transmembrane domain"/>
    <property type="match status" value="1"/>
</dbReference>
<reference evidence="6" key="1">
    <citation type="submission" date="2020-04" db="EMBL/GenBank/DDBJ databases">
        <authorList>
            <person name="Zhang T."/>
        </authorList>
    </citation>
    <scope>NUCLEOTIDE SEQUENCE</scope>
    <source>
        <strain evidence="6">HKST-UBA16</strain>
    </source>
</reference>
<dbReference type="GO" id="GO:0005886">
    <property type="term" value="C:plasma membrane"/>
    <property type="evidence" value="ECO:0007669"/>
    <property type="project" value="UniProtKB-SubCell"/>
</dbReference>
<gene>
    <name evidence="6" type="ORF">KC622_01065</name>
</gene>
<comment type="caution">
    <text evidence="6">The sequence shown here is derived from an EMBL/GenBank/DDBJ whole genome shotgun (WGS) entry which is preliminary data.</text>
</comment>
<proteinExistence type="predicted"/>
<dbReference type="InterPro" id="IPR036640">
    <property type="entry name" value="ABC1_TM_sf"/>
</dbReference>
<feature type="transmembrane region" description="Helical" evidence="5">
    <location>
        <begin position="37"/>
        <end position="57"/>
    </location>
</feature>
<feature type="transmembrane region" description="Helical" evidence="5">
    <location>
        <begin position="77"/>
        <end position="99"/>
    </location>
</feature>
<feature type="transmembrane region" description="Helical" evidence="5">
    <location>
        <begin position="160"/>
        <end position="180"/>
    </location>
</feature>
<comment type="subcellular location">
    <subcellularLocation>
        <location evidence="1">Cell membrane</location>
        <topology evidence="1">Multi-pass membrane protein</topology>
    </subcellularLocation>
</comment>
<dbReference type="SUPFAM" id="SSF90123">
    <property type="entry name" value="ABC transporter transmembrane region"/>
    <property type="match status" value="1"/>
</dbReference>
<accession>A0A955HYX4</accession>
<dbReference type="GO" id="GO:0005524">
    <property type="term" value="F:ATP binding"/>
    <property type="evidence" value="ECO:0007669"/>
    <property type="project" value="InterPro"/>
</dbReference>
<evidence type="ECO:0000256" key="2">
    <source>
        <dbReference type="ARBA" id="ARBA00022692"/>
    </source>
</evidence>
<dbReference type="Proteomes" id="UP000748332">
    <property type="component" value="Unassembled WGS sequence"/>
</dbReference>
<keyword evidence="4 5" id="KW-0472">Membrane</keyword>
<evidence type="ECO:0000313" key="6">
    <source>
        <dbReference type="EMBL" id="MCA9374901.1"/>
    </source>
</evidence>
<keyword evidence="2 5" id="KW-0812">Transmembrane</keyword>
<organism evidence="6 7">
    <name type="scientific">Candidatus Dojkabacteria bacterium</name>
    <dbReference type="NCBI Taxonomy" id="2099670"/>
    <lineage>
        <taxon>Bacteria</taxon>
        <taxon>Candidatus Dojkabacteria</taxon>
    </lineage>
</organism>
<dbReference type="EMBL" id="JAGQLM010000043">
    <property type="protein sequence ID" value="MCA9374901.1"/>
    <property type="molecule type" value="Genomic_DNA"/>
</dbReference>
<dbReference type="AlphaFoldDB" id="A0A955HYX4"/>
<keyword evidence="3 5" id="KW-1133">Transmembrane helix</keyword>
<evidence type="ECO:0000256" key="4">
    <source>
        <dbReference type="ARBA" id="ARBA00023136"/>
    </source>
</evidence>
<name>A0A955HYX4_9BACT</name>
<feature type="non-terminal residue" evidence="6">
    <location>
        <position position="182"/>
    </location>
</feature>
<sequence length="182" mass="20901">MAKRKIKAKHIIKDFKEKFSIGIKVFRHALKTTPFDFLIGFFALIATILIPIGSRYYEKNVIDEVIRLLQTSPEARVLTPLISFVIISSVLRLSQGLAWSINNVTEKRVFYKVQEALTFEFLRKSVSLDIEHFEDPRKSNLIEQAEAAYHDKGSNMAIRVLWLLRNFIGILSAVTIIAFFSP</sequence>
<protein>
    <submittedName>
        <fullName evidence="6">Uncharacterized protein</fullName>
    </submittedName>
</protein>
<reference evidence="6" key="2">
    <citation type="journal article" date="2021" name="Microbiome">
        <title>Successional dynamics and alternative stable states in a saline activated sludge microbial community over 9 years.</title>
        <authorList>
            <person name="Wang Y."/>
            <person name="Ye J."/>
            <person name="Ju F."/>
            <person name="Liu L."/>
            <person name="Boyd J.A."/>
            <person name="Deng Y."/>
            <person name="Parks D.H."/>
            <person name="Jiang X."/>
            <person name="Yin X."/>
            <person name="Woodcroft B.J."/>
            <person name="Tyson G.W."/>
            <person name="Hugenholtz P."/>
            <person name="Polz M.F."/>
            <person name="Zhang T."/>
        </authorList>
    </citation>
    <scope>NUCLEOTIDE SEQUENCE</scope>
    <source>
        <strain evidence="6">HKST-UBA16</strain>
    </source>
</reference>
<evidence type="ECO:0000313" key="7">
    <source>
        <dbReference type="Proteomes" id="UP000748332"/>
    </source>
</evidence>
<evidence type="ECO:0000256" key="1">
    <source>
        <dbReference type="ARBA" id="ARBA00004651"/>
    </source>
</evidence>
<evidence type="ECO:0000256" key="3">
    <source>
        <dbReference type="ARBA" id="ARBA00022989"/>
    </source>
</evidence>
<evidence type="ECO:0000256" key="5">
    <source>
        <dbReference type="SAM" id="Phobius"/>
    </source>
</evidence>